<evidence type="ECO:0000256" key="1">
    <source>
        <dbReference type="ARBA" id="ARBA00022679"/>
    </source>
</evidence>
<dbReference type="PANTHER" id="PTHR46401:SF2">
    <property type="entry name" value="GLYCOSYLTRANSFERASE WBBK-RELATED"/>
    <property type="match status" value="1"/>
</dbReference>
<organism evidence="4 5">
    <name type="scientific">Almyronema epifaneia S1</name>
    <dbReference type="NCBI Taxonomy" id="2991925"/>
    <lineage>
        <taxon>Bacteria</taxon>
        <taxon>Bacillati</taxon>
        <taxon>Cyanobacteriota</taxon>
        <taxon>Cyanophyceae</taxon>
        <taxon>Nodosilineales</taxon>
        <taxon>Nodosilineaceae</taxon>
        <taxon>Almyronema</taxon>
        <taxon>Almyronema epifaneia</taxon>
    </lineage>
</organism>
<feature type="domain" description="WsaF C-terminal" evidence="3">
    <location>
        <begin position="247"/>
        <end position="371"/>
    </location>
</feature>
<dbReference type="Proteomes" id="UP001600165">
    <property type="component" value="Unassembled WGS sequence"/>
</dbReference>
<dbReference type="Pfam" id="PF21374">
    <property type="entry name" value="WsaF_N"/>
    <property type="match status" value="1"/>
</dbReference>
<comment type="caution">
    <text evidence="4">The sequence shown here is derived from an EMBL/GenBank/DDBJ whole genome shotgun (WGS) entry which is preliminary data.</text>
</comment>
<dbReference type="GO" id="GO:0016757">
    <property type="term" value="F:glycosyltransferase activity"/>
    <property type="evidence" value="ECO:0007669"/>
    <property type="project" value="UniProtKB-KW"/>
</dbReference>
<dbReference type="CDD" id="cd03801">
    <property type="entry name" value="GT4_PimA-like"/>
    <property type="match status" value="1"/>
</dbReference>
<protein>
    <submittedName>
        <fullName evidence="4">Glycosyltransferase family 4 protein</fullName>
        <ecNumber evidence="4">2.4.-.-</ecNumber>
    </submittedName>
</protein>
<dbReference type="PANTHER" id="PTHR46401">
    <property type="entry name" value="GLYCOSYLTRANSFERASE WBBK-RELATED"/>
    <property type="match status" value="1"/>
</dbReference>
<evidence type="ECO:0000259" key="3">
    <source>
        <dbReference type="Pfam" id="PF22772"/>
    </source>
</evidence>
<keyword evidence="1 4" id="KW-0808">Transferase</keyword>
<dbReference type="RefSeq" id="WP_377961423.1">
    <property type="nucleotide sequence ID" value="NZ_JBHZOL010000021.1"/>
</dbReference>
<accession>A0ABW6IAN5</accession>
<evidence type="ECO:0000313" key="4">
    <source>
        <dbReference type="EMBL" id="MFE4105230.1"/>
    </source>
</evidence>
<feature type="domain" description="WsaF N-terminal" evidence="2">
    <location>
        <begin position="154"/>
        <end position="199"/>
    </location>
</feature>
<reference evidence="4 5" key="1">
    <citation type="submission" date="2024-10" db="EMBL/GenBank/DDBJ databases">
        <authorList>
            <person name="Ratan Roy A."/>
            <person name="Morales Sandoval P.H."/>
            <person name="De Los Santos Villalobos S."/>
            <person name="Chakraborty S."/>
            <person name="Mukherjee J."/>
        </authorList>
    </citation>
    <scope>NUCLEOTIDE SEQUENCE [LARGE SCALE GENOMIC DNA]</scope>
    <source>
        <strain evidence="4 5">S1</strain>
    </source>
</reference>
<evidence type="ECO:0000259" key="2">
    <source>
        <dbReference type="Pfam" id="PF21374"/>
    </source>
</evidence>
<evidence type="ECO:0000313" key="5">
    <source>
        <dbReference type="Proteomes" id="UP001600165"/>
    </source>
</evidence>
<dbReference type="EMBL" id="JBHZOL010000021">
    <property type="protein sequence ID" value="MFE4105230.1"/>
    <property type="molecule type" value="Genomic_DNA"/>
</dbReference>
<sequence>MSILLKVKRKLFSIKMNLLKFGFKGYCKYALKRLKASILGKPDQLEGKTDIISYYSFVSYQPFGNRHNAALLKDKKSINWVIPDFSVGSGGHINIFRFIDGLEKRNYNCSITIIEPCQFLEANVAKERINQNFRPLQAEVFIGKENMPPAWITFATSWTTAYAVRNFQSTVHKCYFVQDFEPFFYARSSEYYWAEETYKFGFYGVTAGKWLAQKLAKSYSMKTDYVGFSYDKDLYAAKSEKTDSEVKKIFFYARPVTPRRGFELGLLTLTEVSKCFPDVEFVLAGWDTTSYHIPFKHISLGVVSLKELPDIYSRCYAALVLSFTNLSLLPLELMACRCPVVSNSGSNVSWLLNEQNCLLAEPNVESLSTALCSLLRNEDRREKIADAGLNFALSTSWDVECDRFSTIVDRMIND</sequence>
<gene>
    <name evidence="4" type="ORF">ACFVKH_03005</name>
</gene>
<dbReference type="EC" id="2.4.-.-" evidence="4"/>
<dbReference type="Gene3D" id="3.40.50.11090">
    <property type="match status" value="1"/>
</dbReference>
<dbReference type="Pfam" id="PF22772">
    <property type="entry name" value="WsaF_C"/>
    <property type="match status" value="1"/>
</dbReference>
<dbReference type="Gene3D" id="3.40.50.2000">
    <property type="entry name" value="Glycogen Phosphorylase B"/>
    <property type="match status" value="1"/>
</dbReference>
<proteinExistence type="predicted"/>
<dbReference type="InterPro" id="IPR048510">
    <property type="entry name" value="WsaF_N"/>
</dbReference>
<dbReference type="InterPro" id="IPR055050">
    <property type="entry name" value="WsaF_C"/>
</dbReference>
<keyword evidence="4" id="KW-0328">Glycosyltransferase</keyword>
<keyword evidence="5" id="KW-1185">Reference proteome</keyword>
<name>A0ABW6IAN5_9CYAN</name>
<dbReference type="SUPFAM" id="SSF53756">
    <property type="entry name" value="UDP-Glycosyltransferase/glycogen phosphorylase"/>
    <property type="match status" value="1"/>
</dbReference>